<keyword evidence="1" id="KW-0812">Transmembrane</keyword>
<dbReference type="Proteomes" id="UP000064893">
    <property type="component" value="Chromosome"/>
</dbReference>
<reference evidence="3 4" key="1">
    <citation type="submission" date="2015-11" db="EMBL/GenBank/DDBJ databases">
        <title>Description and complete genome sequence of a novel strain predominating in hypersaline microbial mats and representing a new family of the Bacteriodetes phylum.</title>
        <authorList>
            <person name="Spring S."/>
            <person name="Bunk B."/>
            <person name="Sproer C."/>
            <person name="Klenk H.-P."/>
        </authorList>
    </citation>
    <scope>NUCLEOTIDE SEQUENCE [LARGE SCALE GENOMIC DNA]</scope>
    <source>
        <strain evidence="3 4">L21-Spi-D4</strain>
    </source>
</reference>
<proteinExistence type="predicted"/>
<evidence type="ECO:0000313" key="3">
    <source>
        <dbReference type="EMBL" id="ALO16229.1"/>
    </source>
</evidence>
<dbReference type="AlphaFoldDB" id="A0A0S2I216"/>
<dbReference type="STRING" id="1307839.L21SP5_02606"/>
<keyword evidence="4" id="KW-1185">Reference proteome</keyword>
<keyword evidence="1" id="KW-0472">Membrane</keyword>
<dbReference type="EMBL" id="CP013118">
    <property type="protein sequence ID" value="ALO16229.1"/>
    <property type="molecule type" value="Genomic_DNA"/>
</dbReference>
<accession>A0A0S2I216</accession>
<keyword evidence="1" id="KW-1133">Transmembrane helix</keyword>
<feature type="transmembrane region" description="Helical" evidence="1">
    <location>
        <begin position="103"/>
        <end position="124"/>
    </location>
</feature>
<dbReference type="PROSITE" id="PS50930">
    <property type="entry name" value="HTH_LYTTR"/>
    <property type="match status" value="1"/>
</dbReference>
<organism evidence="3 4">
    <name type="scientific">Salinivirga cyanobacteriivorans</name>
    <dbReference type="NCBI Taxonomy" id="1307839"/>
    <lineage>
        <taxon>Bacteria</taxon>
        <taxon>Pseudomonadati</taxon>
        <taxon>Bacteroidota</taxon>
        <taxon>Bacteroidia</taxon>
        <taxon>Bacteroidales</taxon>
        <taxon>Salinivirgaceae</taxon>
        <taxon>Salinivirga</taxon>
    </lineage>
</organism>
<dbReference type="KEGG" id="blq:L21SP5_02606"/>
<dbReference type="Gene3D" id="2.40.50.1020">
    <property type="entry name" value="LytTr DNA-binding domain"/>
    <property type="match status" value="1"/>
</dbReference>
<dbReference type="GO" id="GO:0003677">
    <property type="term" value="F:DNA binding"/>
    <property type="evidence" value="ECO:0007669"/>
    <property type="project" value="InterPro"/>
</dbReference>
<evidence type="ECO:0000259" key="2">
    <source>
        <dbReference type="PROSITE" id="PS50930"/>
    </source>
</evidence>
<name>A0A0S2I216_9BACT</name>
<feature type="transmembrane region" description="Helical" evidence="1">
    <location>
        <begin position="144"/>
        <end position="162"/>
    </location>
</feature>
<feature type="domain" description="HTH LytTR-type" evidence="2">
    <location>
        <begin position="227"/>
        <end position="295"/>
    </location>
</feature>
<dbReference type="SMART" id="SM00850">
    <property type="entry name" value="LytTR"/>
    <property type="match status" value="1"/>
</dbReference>
<protein>
    <submittedName>
        <fullName evidence="3">Response regulator of the LytR/AlgR family protein</fullName>
    </submittedName>
</protein>
<gene>
    <name evidence="3" type="ORF">L21SP5_02606</name>
</gene>
<sequence>MASSIRQMKINFKRMKSLIKRQFPQNFILRNPFLGSLLIAAFCFIFVALYQPLRTHASGEFKYTETMAIYMVFVALGIWAIMGILKQFNYFREEQKWNLTKEILLILFVLTGIGIIIYFAAFLIEPPANRWNFATFFDSMFNAILIGIVPLSFFTLINIGYLKPETIHIASDKKQPADKEAQKITIESQLKKESLEFYPSAFLYAESDGNYVVFYLLKENKVVKHTIRNSISAIEEQVASVPELFRSHRAFIVNLKKIVAKRGNSSGYQLKLSGINSEIPVSRKKAPTFKKLIEKHKG</sequence>
<feature type="transmembrane region" description="Helical" evidence="1">
    <location>
        <begin position="67"/>
        <end position="91"/>
    </location>
</feature>
<dbReference type="InterPro" id="IPR007492">
    <property type="entry name" value="LytTR_DNA-bd_dom"/>
</dbReference>
<evidence type="ECO:0000313" key="4">
    <source>
        <dbReference type="Proteomes" id="UP000064893"/>
    </source>
</evidence>
<evidence type="ECO:0000256" key="1">
    <source>
        <dbReference type="SAM" id="Phobius"/>
    </source>
</evidence>
<dbReference type="Pfam" id="PF04397">
    <property type="entry name" value="LytTR"/>
    <property type="match status" value="1"/>
</dbReference>